<dbReference type="EMBL" id="AP022870">
    <property type="protein sequence ID" value="BCB74856.1"/>
    <property type="molecule type" value="Genomic_DNA"/>
</dbReference>
<feature type="region of interest" description="Disordered" evidence="1">
    <location>
        <begin position="390"/>
        <end position="412"/>
    </location>
</feature>
<sequence length="672" mass="70087">MILPADTASAGVGTHAGWALTFHRETGADPGEAPTVLSVSSDHHDGQIEATLPGGLEGGVYTVTVEGLSDADYQAIAQDVAADPPSVMKLHLFWYDTTSSVGAYLANVAGVTSIAGRPSAEDLADRLVAVLTVVSVTRRVGTRHYETVITARERVYERLGRRVVNSVCKESPKSVVEQATREAGVKVDFLDGFTDEGQLPPREGTDLGTAMTNFVRGNTYRKEIGEVGTAVEQSSGRYGRGVLLIRDGMLYVGVRPGPLGGGEPVPLSPRTGLVEVAAAGLAPEQSGTAEQPAAPARRRHTLVLKGRPDLKPGAVVQFDLPPTEKAATTPSVGAAIAGPLLGPLLPSLPGAEFADPRLLYVDSVSHRFGRTTSFVTTVSGVEVETATAEAMYDPPPPAGPEKGETGGARGGDNAVRAARAVQSGVREALSRVHLAEAGEVRLVTSSGDGSADEPPRHTATVWRGLADPDGHPNRLARLPVVRTSPDIRQRVPHVTPFAWGSTGLVVPRYPGTRVLLAHGKGDQDDPVDLGALWESGTGPDAEPGDWWLILPVGVPAEQRGSLADSAKPEPHTGPVTQDLIDADGNRVIEVGELTIRVTRDALASAGTRPARAGDAGSVTIEHADAGSKIVMTADGTVRIQASKIELDAGSDGEISLKAKNVNVSVADSMDVS</sequence>
<reference evidence="2 3" key="2">
    <citation type="submission" date="2020-03" db="EMBL/GenBank/DDBJ databases">
        <authorList>
            <person name="Ichikawa N."/>
            <person name="Kimura A."/>
            <person name="Kitahashi Y."/>
            <person name="Uohara A."/>
        </authorList>
    </citation>
    <scope>NUCLEOTIDE SEQUENCE [LARGE SCALE GENOMIC DNA]</scope>
    <source>
        <strain evidence="2 3">NBRC 107702</strain>
    </source>
</reference>
<organism evidence="2 3">
    <name type="scientific">Phytohabitans flavus</name>
    <dbReference type="NCBI Taxonomy" id="1076124"/>
    <lineage>
        <taxon>Bacteria</taxon>
        <taxon>Bacillati</taxon>
        <taxon>Actinomycetota</taxon>
        <taxon>Actinomycetes</taxon>
        <taxon>Micromonosporales</taxon>
        <taxon>Micromonosporaceae</taxon>
    </lineage>
</organism>
<keyword evidence="3" id="KW-1185">Reference proteome</keyword>
<dbReference type="AlphaFoldDB" id="A0A6F8XM17"/>
<evidence type="ECO:0000256" key="1">
    <source>
        <dbReference type="SAM" id="MobiDB-lite"/>
    </source>
</evidence>
<name>A0A6F8XM17_9ACTN</name>
<dbReference type="PROSITE" id="PS00018">
    <property type="entry name" value="EF_HAND_1"/>
    <property type="match status" value="1"/>
</dbReference>
<dbReference type="Proteomes" id="UP000502508">
    <property type="component" value="Chromosome"/>
</dbReference>
<dbReference type="KEGG" id="pfla:Pflav_012660"/>
<evidence type="ECO:0000313" key="2">
    <source>
        <dbReference type="EMBL" id="BCB74856.1"/>
    </source>
</evidence>
<dbReference type="RefSeq" id="WP_173034370.1">
    <property type="nucleotide sequence ID" value="NZ_AP022870.1"/>
</dbReference>
<gene>
    <name evidence="2" type="ORF">Pflav_012660</name>
</gene>
<protein>
    <submittedName>
        <fullName evidence="2">Uncharacterized protein</fullName>
    </submittedName>
</protein>
<proteinExistence type="predicted"/>
<dbReference type="InterPro" id="IPR018247">
    <property type="entry name" value="EF_Hand_1_Ca_BS"/>
</dbReference>
<accession>A0A6F8XM17</accession>
<reference evidence="2 3" key="1">
    <citation type="submission" date="2020-03" db="EMBL/GenBank/DDBJ databases">
        <title>Whole genome shotgun sequence of Phytohabitans flavus NBRC 107702.</title>
        <authorList>
            <person name="Komaki H."/>
            <person name="Tamura T."/>
        </authorList>
    </citation>
    <scope>NUCLEOTIDE SEQUENCE [LARGE SCALE GENOMIC DNA]</scope>
    <source>
        <strain evidence="2 3">NBRC 107702</strain>
    </source>
</reference>
<evidence type="ECO:0000313" key="3">
    <source>
        <dbReference type="Proteomes" id="UP000502508"/>
    </source>
</evidence>